<keyword evidence="14" id="KW-1185">Reference proteome</keyword>
<keyword evidence="9 11" id="KW-0472">Membrane</keyword>
<dbReference type="PRINTS" id="PR00123">
    <property type="entry name" value="ATPASEA"/>
</dbReference>
<dbReference type="InterPro" id="IPR000568">
    <property type="entry name" value="ATP_synth_F0_asu"/>
</dbReference>
<keyword evidence="5 11" id="KW-0812">Transmembrane</keyword>
<dbReference type="InterPro" id="IPR035908">
    <property type="entry name" value="F0_ATP_A_sf"/>
</dbReference>
<comment type="function">
    <text evidence="11 12">Key component of the proton channel; it plays a direct role in the translocation of protons across the membrane.</text>
</comment>
<evidence type="ECO:0000313" key="13">
    <source>
        <dbReference type="EMBL" id="GJD86714.1"/>
    </source>
</evidence>
<dbReference type="Gene3D" id="1.20.120.220">
    <property type="entry name" value="ATP synthase, F0 complex, subunit A"/>
    <property type="match status" value="1"/>
</dbReference>
<dbReference type="RefSeq" id="WP_066922440.1">
    <property type="nucleotide sequence ID" value="NZ_BPQO01000001.1"/>
</dbReference>
<evidence type="ECO:0000256" key="1">
    <source>
        <dbReference type="ARBA" id="ARBA00004141"/>
    </source>
</evidence>
<dbReference type="SUPFAM" id="SSF81336">
    <property type="entry name" value="F1F0 ATP synthase subunit A"/>
    <property type="match status" value="1"/>
</dbReference>
<evidence type="ECO:0000256" key="10">
    <source>
        <dbReference type="ARBA" id="ARBA00023310"/>
    </source>
</evidence>
<comment type="caution">
    <text evidence="13">The sequence shown here is derived from an EMBL/GenBank/DDBJ whole genome shotgun (WGS) entry which is preliminary data.</text>
</comment>
<evidence type="ECO:0000256" key="11">
    <source>
        <dbReference type="HAMAP-Rule" id="MF_01393"/>
    </source>
</evidence>
<keyword evidence="4 11" id="KW-0138">CF(0)</keyword>
<dbReference type="GO" id="GO:0045259">
    <property type="term" value="C:proton-transporting ATP synthase complex"/>
    <property type="evidence" value="ECO:0007669"/>
    <property type="project" value="UniProtKB-KW"/>
</dbReference>
<feature type="transmembrane region" description="Helical" evidence="11">
    <location>
        <begin position="179"/>
        <end position="202"/>
    </location>
</feature>
<evidence type="ECO:0000256" key="12">
    <source>
        <dbReference type="RuleBase" id="RU000483"/>
    </source>
</evidence>
<gene>
    <name evidence="11 13" type="primary">atpB</name>
    <name evidence="13" type="ORF">BHAOGJBA_0210</name>
</gene>
<reference evidence="13" key="1">
    <citation type="journal article" date="2016" name="Front. Microbiol.">
        <title>Genome Sequence of the Piezophilic, Mesophilic Sulfate-Reducing Bacterium Desulfovibrio indicus J2T.</title>
        <authorList>
            <person name="Cao J."/>
            <person name="Maignien L."/>
            <person name="Shao Z."/>
            <person name="Alain K."/>
            <person name="Jebbar M."/>
        </authorList>
    </citation>
    <scope>NUCLEOTIDE SEQUENCE</scope>
    <source>
        <strain evidence="13">DSM 16372</strain>
    </source>
</reference>
<sequence length="251" mass="27228">MAASIDPIHQFELKPLVSLGHIGNQEIAFTQSALYMFAAVGVIAFITIVATAGRSVVPGRMQALAEVFYEFIADTLHQATGDKEQRFLPLVFSLFMFVLILNLFGMIPYAFAVTSHLIITFGLAFLVISTVVIYGVMKHGSHFLGLFIPAGVPKPLLLIMVPIEIVSFISRPISLSVRLFANILAGHIALKIFAFFVAQLLLAGAWSILSPLPLFLTIALTALEFLVAALQAYVFATLTAVYLADALHPGH</sequence>
<evidence type="ECO:0000256" key="5">
    <source>
        <dbReference type="ARBA" id="ARBA00022692"/>
    </source>
</evidence>
<keyword evidence="11" id="KW-1003">Cell membrane</keyword>
<protein>
    <recommendedName>
        <fullName evidence="11 12">ATP synthase subunit a</fullName>
    </recommendedName>
    <alternativeName>
        <fullName evidence="11">ATP synthase F0 sector subunit a</fullName>
    </alternativeName>
    <alternativeName>
        <fullName evidence="11">F-ATPase subunit 6</fullName>
    </alternativeName>
</protein>
<keyword evidence="10 11" id="KW-0066">ATP synthesis</keyword>
<comment type="subcellular location">
    <subcellularLocation>
        <location evidence="11 12">Cell membrane</location>
        <topology evidence="11 12">Multi-pass membrane protein</topology>
    </subcellularLocation>
    <subcellularLocation>
        <location evidence="1">Membrane</location>
        <topology evidence="1">Multi-pass membrane protein</topology>
    </subcellularLocation>
</comment>
<dbReference type="PANTHER" id="PTHR11410">
    <property type="entry name" value="ATP SYNTHASE SUBUNIT A"/>
    <property type="match status" value="1"/>
</dbReference>
<dbReference type="PROSITE" id="PS00449">
    <property type="entry name" value="ATPASE_A"/>
    <property type="match status" value="1"/>
</dbReference>
<name>A0AAV4ZFL7_9HYPH</name>
<feature type="transmembrane region" description="Helical" evidence="11">
    <location>
        <begin position="214"/>
        <end position="244"/>
    </location>
</feature>
<organism evidence="13 14">
    <name type="scientific">Methylobacterium hispanicum</name>
    <dbReference type="NCBI Taxonomy" id="270350"/>
    <lineage>
        <taxon>Bacteria</taxon>
        <taxon>Pseudomonadati</taxon>
        <taxon>Pseudomonadota</taxon>
        <taxon>Alphaproteobacteria</taxon>
        <taxon>Hyphomicrobiales</taxon>
        <taxon>Methylobacteriaceae</taxon>
        <taxon>Methylobacterium</taxon>
    </lineage>
</organism>
<feature type="transmembrane region" description="Helical" evidence="11">
    <location>
        <begin position="87"/>
        <end position="111"/>
    </location>
</feature>
<dbReference type="EMBL" id="BPQO01000001">
    <property type="protein sequence ID" value="GJD86714.1"/>
    <property type="molecule type" value="Genomic_DNA"/>
</dbReference>
<dbReference type="InterPro" id="IPR045083">
    <property type="entry name" value="ATP_synth_F0_asu_bact/mt"/>
</dbReference>
<evidence type="ECO:0000256" key="8">
    <source>
        <dbReference type="ARBA" id="ARBA00023065"/>
    </source>
</evidence>
<dbReference type="NCBIfam" id="NF004482">
    <property type="entry name" value="PRK05815.2-4"/>
    <property type="match status" value="1"/>
</dbReference>
<dbReference type="Proteomes" id="UP001055247">
    <property type="component" value="Unassembled WGS sequence"/>
</dbReference>
<feature type="transmembrane region" description="Helical" evidence="11">
    <location>
        <begin position="33"/>
        <end position="52"/>
    </location>
</feature>
<evidence type="ECO:0000256" key="2">
    <source>
        <dbReference type="ARBA" id="ARBA00006810"/>
    </source>
</evidence>
<keyword evidence="3 11" id="KW-0813">Transport</keyword>
<comment type="similarity">
    <text evidence="2 11 12">Belongs to the ATPase A chain family.</text>
</comment>
<dbReference type="GO" id="GO:0046933">
    <property type="term" value="F:proton-transporting ATP synthase activity, rotational mechanism"/>
    <property type="evidence" value="ECO:0007669"/>
    <property type="project" value="UniProtKB-UniRule"/>
</dbReference>
<accession>A0AAV4ZFL7</accession>
<dbReference type="Pfam" id="PF00119">
    <property type="entry name" value="ATP-synt_A"/>
    <property type="match status" value="1"/>
</dbReference>
<dbReference type="CDD" id="cd00310">
    <property type="entry name" value="ATP-synt_Fo_a_6"/>
    <property type="match status" value="1"/>
</dbReference>
<feature type="transmembrane region" description="Helical" evidence="11">
    <location>
        <begin position="117"/>
        <end position="136"/>
    </location>
</feature>
<evidence type="ECO:0000256" key="7">
    <source>
        <dbReference type="ARBA" id="ARBA00022989"/>
    </source>
</evidence>
<dbReference type="AlphaFoldDB" id="A0AAV4ZFL7"/>
<dbReference type="NCBIfam" id="TIGR01131">
    <property type="entry name" value="ATP_synt_6_or_A"/>
    <property type="match status" value="1"/>
</dbReference>
<reference evidence="13" key="2">
    <citation type="submission" date="2021-08" db="EMBL/GenBank/DDBJ databases">
        <authorList>
            <person name="Tani A."/>
            <person name="Ola A."/>
            <person name="Ogura Y."/>
            <person name="Katsura K."/>
            <person name="Hayashi T."/>
        </authorList>
    </citation>
    <scope>NUCLEOTIDE SEQUENCE</scope>
    <source>
        <strain evidence="13">DSM 16372</strain>
    </source>
</reference>
<dbReference type="GO" id="GO:0005886">
    <property type="term" value="C:plasma membrane"/>
    <property type="evidence" value="ECO:0007669"/>
    <property type="project" value="UniProtKB-SubCell"/>
</dbReference>
<dbReference type="PANTHER" id="PTHR11410:SF0">
    <property type="entry name" value="ATP SYNTHASE SUBUNIT A"/>
    <property type="match status" value="1"/>
</dbReference>
<evidence type="ECO:0000256" key="3">
    <source>
        <dbReference type="ARBA" id="ARBA00022448"/>
    </source>
</evidence>
<evidence type="ECO:0000313" key="14">
    <source>
        <dbReference type="Proteomes" id="UP001055247"/>
    </source>
</evidence>
<evidence type="ECO:0000256" key="9">
    <source>
        <dbReference type="ARBA" id="ARBA00023136"/>
    </source>
</evidence>
<keyword evidence="7 11" id="KW-1133">Transmembrane helix</keyword>
<evidence type="ECO:0000256" key="6">
    <source>
        <dbReference type="ARBA" id="ARBA00022781"/>
    </source>
</evidence>
<dbReference type="HAMAP" id="MF_01393">
    <property type="entry name" value="ATP_synth_a_bact"/>
    <property type="match status" value="1"/>
</dbReference>
<proteinExistence type="inferred from homology"/>
<dbReference type="InterPro" id="IPR023011">
    <property type="entry name" value="ATP_synth_F0_asu_AS"/>
</dbReference>
<keyword evidence="8 11" id="KW-0406">Ion transport</keyword>
<keyword evidence="6 11" id="KW-0375">Hydrogen ion transport</keyword>
<evidence type="ECO:0000256" key="4">
    <source>
        <dbReference type="ARBA" id="ARBA00022547"/>
    </source>
</evidence>